<dbReference type="GO" id="GO:0009231">
    <property type="term" value="P:riboflavin biosynthetic process"/>
    <property type="evidence" value="ECO:0007669"/>
    <property type="project" value="UniProtKB-UniRule"/>
</dbReference>
<dbReference type="Gene3D" id="3.40.50.960">
    <property type="entry name" value="Lumazine/riboflavin synthase"/>
    <property type="match status" value="1"/>
</dbReference>
<dbReference type="Pfam" id="PF00885">
    <property type="entry name" value="DMRL_synthase"/>
    <property type="match status" value="1"/>
</dbReference>
<dbReference type="GO" id="GO:0000906">
    <property type="term" value="F:6,7-dimethyl-8-ribityllumazine synthase activity"/>
    <property type="evidence" value="ECO:0007669"/>
    <property type="project" value="UniProtKB-UniRule"/>
</dbReference>
<dbReference type="AlphaFoldDB" id="A0A0K6IB59"/>
<evidence type="ECO:0000256" key="1">
    <source>
        <dbReference type="ARBA" id="ARBA00004917"/>
    </source>
</evidence>
<proteinExistence type="inferred from homology"/>
<dbReference type="NCBIfam" id="TIGR00114">
    <property type="entry name" value="lumazine-synth"/>
    <property type="match status" value="1"/>
</dbReference>
<feature type="active site" description="Proton donor" evidence="7">
    <location>
        <position position="82"/>
    </location>
</feature>
<evidence type="ECO:0000313" key="9">
    <source>
        <dbReference type="Proteomes" id="UP000183900"/>
    </source>
</evidence>
<evidence type="ECO:0000256" key="7">
    <source>
        <dbReference type="HAMAP-Rule" id="MF_00178"/>
    </source>
</evidence>
<keyword evidence="4 7" id="KW-0686">Riboflavin biosynthesis</keyword>
<dbReference type="SUPFAM" id="SSF52121">
    <property type="entry name" value="Lumazine synthase"/>
    <property type="match status" value="1"/>
</dbReference>
<feature type="binding site" evidence="7">
    <location>
        <begin position="45"/>
        <end position="47"/>
    </location>
    <ligand>
        <name>5-amino-6-(D-ribitylamino)uracil</name>
        <dbReference type="ChEBI" id="CHEBI:15934"/>
    </ligand>
</feature>
<protein>
    <recommendedName>
        <fullName evidence="3 7">6,7-dimethyl-8-ribityllumazine synthase</fullName>
        <shortName evidence="7">DMRL synthase</shortName>
        <shortName evidence="7">LS</shortName>
        <shortName evidence="7">Lumazine synthase</shortName>
        <ecNumber evidence="3 7">2.5.1.78</ecNumber>
    </recommendedName>
</protein>
<evidence type="ECO:0000256" key="2">
    <source>
        <dbReference type="ARBA" id="ARBA00007424"/>
    </source>
</evidence>
<dbReference type="CDD" id="cd09209">
    <property type="entry name" value="Lumazine_synthase-I"/>
    <property type="match status" value="1"/>
</dbReference>
<feature type="binding site" evidence="7">
    <location>
        <begin position="79"/>
        <end position="80"/>
    </location>
    <ligand>
        <name>(2S)-2-hydroxy-3-oxobutyl phosphate</name>
        <dbReference type="ChEBI" id="CHEBI:58830"/>
    </ligand>
</feature>
<evidence type="ECO:0000256" key="5">
    <source>
        <dbReference type="ARBA" id="ARBA00022679"/>
    </source>
</evidence>
<dbReference type="InterPro" id="IPR034964">
    <property type="entry name" value="LS"/>
</dbReference>
<dbReference type="EC" id="2.5.1.78" evidence="3 7"/>
<dbReference type="PANTHER" id="PTHR21058:SF0">
    <property type="entry name" value="6,7-DIMETHYL-8-RIBITYLLUMAZINE SYNTHASE"/>
    <property type="match status" value="1"/>
</dbReference>
<accession>A0A0K6IB59</accession>
<feature type="binding site" evidence="7">
    <location>
        <position position="14"/>
    </location>
    <ligand>
        <name>5-amino-6-(D-ribitylamino)uracil</name>
        <dbReference type="ChEBI" id="CHEBI:15934"/>
    </ligand>
</feature>
<dbReference type="UniPathway" id="UPA00275">
    <property type="reaction ID" value="UER00404"/>
</dbReference>
<dbReference type="EMBL" id="CYHE01000018">
    <property type="protein sequence ID" value="CUB00349.1"/>
    <property type="molecule type" value="Genomic_DNA"/>
</dbReference>
<evidence type="ECO:0000256" key="6">
    <source>
        <dbReference type="ARBA" id="ARBA00048785"/>
    </source>
</evidence>
<dbReference type="PANTHER" id="PTHR21058">
    <property type="entry name" value="6,7-DIMETHYL-8-RIBITYLLUMAZINE SYNTHASE DMRL SYNTHASE LUMAZINE SYNTHASE"/>
    <property type="match status" value="1"/>
</dbReference>
<reference evidence="9" key="1">
    <citation type="submission" date="2015-08" db="EMBL/GenBank/DDBJ databases">
        <authorList>
            <person name="Varghese N."/>
        </authorList>
    </citation>
    <scope>NUCLEOTIDE SEQUENCE [LARGE SCALE GENOMIC DNA]</scope>
    <source>
        <strain evidence="9">DSM 23407</strain>
    </source>
</reference>
<evidence type="ECO:0000256" key="3">
    <source>
        <dbReference type="ARBA" id="ARBA00012664"/>
    </source>
</evidence>
<dbReference type="RefSeq" id="WP_055456984.1">
    <property type="nucleotide sequence ID" value="NZ_CYHE01000018.1"/>
</dbReference>
<feature type="binding site" evidence="7">
    <location>
        <position position="107"/>
    </location>
    <ligand>
        <name>5-amino-6-(D-ribitylamino)uracil</name>
        <dbReference type="ChEBI" id="CHEBI:15934"/>
    </ligand>
</feature>
<comment type="catalytic activity">
    <reaction evidence="6 7">
        <text>(2S)-2-hydroxy-3-oxobutyl phosphate + 5-amino-6-(D-ribitylamino)uracil = 6,7-dimethyl-8-(1-D-ribityl)lumazine + phosphate + 2 H2O + H(+)</text>
        <dbReference type="Rhea" id="RHEA:26152"/>
        <dbReference type="ChEBI" id="CHEBI:15377"/>
        <dbReference type="ChEBI" id="CHEBI:15378"/>
        <dbReference type="ChEBI" id="CHEBI:15934"/>
        <dbReference type="ChEBI" id="CHEBI:43474"/>
        <dbReference type="ChEBI" id="CHEBI:58201"/>
        <dbReference type="ChEBI" id="CHEBI:58830"/>
        <dbReference type="EC" id="2.5.1.78"/>
    </reaction>
</comment>
<comment type="pathway">
    <text evidence="1 7">Cofactor biosynthesis; riboflavin biosynthesis; riboflavin from 2-hydroxy-3-oxobutyl phosphate and 5-amino-6-(D-ribitylamino)uracil: step 1/2.</text>
</comment>
<feature type="binding site" evidence="7">
    <location>
        <begin position="74"/>
        <end position="76"/>
    </location>
    <ligand>
        <name>5-amino-6-(D-ribitylamino)uracil</name>
        <dbReference type="ChEBI" id="CHEBI:15934"/>
    </ligand>
</feature>
<evidence type="ECO:0000256" key="4">
    <source>
        <dbReference type="ARBA" id="ARBA00022619"/>
    </source>
</evidence>
<keyword evidence="5 7" id="KW-0808">Transferase</keyword>
<keyword evidence="9" id="KW-1185">Reference proteome</keyword>
<dbReference type="GO" id="GO:0005829">
    <property type="term" value="C:cytosol"/>
    <property type="evidence" value="ECO:0007669"/>
    <property type="project" value="TreeGrafter"/>
</dbReference>
<dbReference type="InterPro" id="IPR002180">
    <property type="entry name" value="LS/RS"/>
</dbReference>
<gene>
    <name evidence="7" type="primary">ribH</name>
    <name evidence="8" type="ORF">Ga0061067_11819</name>
</gene>
<comment type="function">
    <text evidence="7">Catalyzes the formation of 6,7-dimethyl-8-ribityllumazine by condensation of 5-amino-6-(D-ribitylamino)uracil with 3,4-dihydroxy-2-butanone 4-phosphate. This is the penultimate step in the biosynthesis of riboflavin.</text>
</comment>
<dbReference type="InterPro" id="IPR036467">
    <property type="entry name" value="LS/RS_sf"/>
</dbReference>
<name>A0A0K6IB59_9HYPH</name>
<comment type="similarity">
    <text evidence="2 7">Belongs to the DMRL synthase family.</text>
</comment>
<evidence type="ECO:0000313" key="8">
    <source>
        <dbReference type="EMBL" id="CUB00349.1"/>
    </source>
</evidence>
<dbReference type="OrthoDB" id="9809709at2"/>
<sequence length="149" mass="16032">MSSAPHLLIIEARFYEDIADALYEGAAKALDEAGATHDRIAVPGVLEIPAALSMVLTSMENDGTFYDGFVVLGCVIRGETTHYDIVANESARVLMDLIVDADLALGNGILTVENDEQAWVRARVTDKDKGGAASRAALDMIRLRERLGV</sequence>
<dbReference type="Proteomes" id="UP000183900">
    <property type="component" value="Unassembled WGS sequence"/>
</dbReference>
<organism evidence="8 9">
    <name type="scientific">Pannonibacter indicus</name>
    <dbReference type="NCBI Taxonomy" id="466044"/>
    <lineage>
        <taxon>Bacteria</taxon>
        <taxon>Pseudomonadati</taxon>
        <taxon>Pseudomonadota</taxon>
        <taxon>Alphaproteobacteria</taxon>
        <taxon>Hyphomicrobiales</taxon>
        <taxon>Stappiaceae</taxon>
        <taxon>Pannonibacter</taxon>
    </lineage>
</organism>
<feature type="binding site" evidence="7">
    <location>
        <position position="121"/>
    </location>
    <ligand>
        <name>(2S)-2-hydroxy-3-oxobutyl phosphate</name>
        <dbReference type="ChEBI" id="CHEBI:58830"/>
    </ligand>
</feature>
<dbReference type="GO" id="GO:0009349">
    <property type="term" value="C:riboflavin synthase complex"/>
    <property type="evidence" value="ECO:0007669"/>
    <property type="project" value="UniProtKB-UniRule"/>
</dbReference>
<dbReference type="HAMAP" id="MF_00178">
    <property type="entry name" value="Lumazine_synth"/>
    <property type="match status" value="1"/>
</dbReference>